<evidence type="ECO:0000256" key="8">
    <source>
        <dbReference type="PROSITE-ProRule" id="PRU00042"/>
    </source>
</evidence>
<sequence length="586" mass="65716">MPGKARKGKFSQNDDPKQTSLKGWITSTPSSAASQPSSSIPTEAPDRKAKRVATSSLEAHTLTAKKSRVGTSLQHPPAPDTVQRLPIPSTRNEPDPNDSDDSDDIPSDEDEDDCQDDHEDDGQSGQLDDHFARRMKPEDMPSNSLSVPGDAFWVEYLVRPLEQHASRLGIKATPMPKATYKRLSEVLDFVLGCKDLYMIWTNNPMSEEIRKLVQRSLGTFHANELPRASGKLRTPIHHPDPFPGRCERHELEGLDEVQRRCVGVYWKVAFWKVALGESQHTVEEDAMEENAEEDHAGNQYSIHPHPPLPVLIYTGQTSRVIPSGKSMGFRPLHEKFKNSRPQYRMAFAAIVTVPVPNGTELDTPLRNSLILFARLSEAVCQEAVDTVHRAAKSTRSRAHRTFWANGPGDYSGTNASPPLHEQFSYWDLGKRQRPCPECPVCGRLFATKSRLNTHHTDNHEPKTLGCKNDGCLYRCARESKLKKHVNRSHGEKTFSCERKGCESKFATNALLKQHVTSSHGEKTFSCERKGCESKFATKAQLNYHVTSSHGEKTFSCERKGCESKFPTKGQLKQHVNKVHGEKKFVL</sequence>
<dbReference type="InterPro" id="IPR036236">
    <property type="entry name" value="Znf_C2H2_sf"/>
</dbReference>
<dbReference type="GO" id="GO:0005634">
    <property type="term" value="C:nucleus"/>
    <property type="evidence" value="ECO:0007669"/>
    <property type="project" value="UniProtKB-SubCell"/>
</dbReference>
<dbReference type="InterPro" id="IPR013087">
    <property type="entry name" value="Znf_C2H2_type"/>
</dbReference>
<feature type="domain" description="C2H2-type" evidence="10">
    <location>
        <begin position="436"/>
        <end position="464"/>
    </location>
</feature>
<evidence type="ECO:0000256" key="2">
    <source>
        <dbReference type="ARBA" id="ARBA00022723"/>
    </source>
</evidence>
<organism evidence="11 12">
    <name type="scientific">Cryptococcus amylolentus CBS 6039</name>
    <dbReference type="NCBI Taxonomy" id="1295533"/>
    <lineage>
        <taxon>Eukaryota</taxon>
        <taxon>Fungi</taxon>
        <taxon>Dikarya</taxon>
        <taxon>Basidiomycota</taxon>
        <taxon>Agaricomycotina</taxon>
        <taxon>Tremellomycetes</taxon>
        <taxon>Tremellales</taxon>
        <taxon>Cryptococcaceae</taxon>
        <taxon>Cryptococcus</taxon>
    </lineage>
</organism>
<dbReference type="PANTHER" id="PTHR46179">
    <property type="entry name" value="ZINC FINGER PROTEIN"/>
    <property type="match status" value="1"/>
</dbReference>
<dbReference type="PROSITE" id="PS00028">
    <property type="entry name" value="ZINC_FINGER_C2H2_1"/>
    <property type="match status" value="4"/>
</dbReference>
<dbReference type="Proteomes" id="UP000094065">
    <property type="component" value="Unassembled WGS sequence"/>
</dbReference>
<dbReference type="STRING" id="1295533.A0A1E3HTI8"/>
<dbReference type="PROSITE" id="PS50157">
    <property type="entry name" value="ZINC_FINGER_C2H2_2"/>
    <property type="match status" value="4"/>
</dbReference>
<comment type="caution">
    <text evidence="11">The sequence shown here is derived from an EMBL/GenBank/DDBJ whole genome shotgun (WGS) entry which is preliminary data.</text>
</comment>
<dbReference type="OrthoDB" id="6077919at2759"/>
<evidence type="ECO:0000256" key="1">
    <source>
        <dbReference type="ARBA" id="ARBA00004123"/>
    </source>
</evidence>
<evidence type="ECO:0000256" key="9">
    <source>
        <dbReference type="SAM" id="MobiDB-lite"/>
    </source>
</evidence>
<feature type="domain" description="C2H2-type" evidence="10">
    <location>
        <begin position="524"/>
        <end position="553"/>
    </location>
</feature>
<dbReference type="GeneID" id="30154913"/>
<dbReference type="SMART" id="SM00355">
    <property type="entry name" value="ZnF_C2H2"/>
    <property type="match status" value="5"/>
</dbReference>
<keyword evidence="2" id="KW-0479">Metal-binding</keyword>
<gene>
    <name evidence="11" type="ORF">L202_03604</name>
</gene>
<dbReference type="InterPro" id="IPR051061">
    <property type="entry name" value="Zinc_finger_trans_reg"/>
</dbReference>
<keyword evidence="3 8" id="KW-0863">Zinc-finger</keyword>
<dbReference type="SUPFAM" id="SSF57667">
    <property type="entry name" value="beta-beta-alpha zinc fingers"/>
    <property type="match status" value="2"/>
</dbReference>
<feature type="region of interest" description="Disordered" evidence="9">
    <location>
        <begin position="1"/>
        <end position="127"/>
    </location>
</feature>
<evidence type="ECO:0000256" key="5">
    <source>
        <dbReference type="ARBA" id="ARBA00023015"/>
    </source>
</evidence>
<reference evidence="11 12" key="1">
    <citation type="submission" date="2016-06" db="EMBL/GenBank/DDBJ databases">
        <title>Evolution of pathogenesis and genome organization in the Tremellales.</title>
        <authorList>
            <person name="Cuomo C."/>
            <person name="Litvintseva A."/>
            <person name="Heitman J."/>
            <person name="Chen Y."/>
            <person name="Sun S."/>
            <person name="Springer D."/>
            <person name="Dromer F."/>
            <person name="Young S."/>
            <person name="Zeng Q."/>
            <person name="Chapman S."/>
            <person name="Gujja S."/>
            <person name="Saif S."/>
            <person name="Birren B."/>
        </authorList>
    </citation>
    <scope>NUCLEOTIDE SEQUENCE [LARGE SCALE GENOMIC DNA]</scope>
    <source>
        <strain evidence="11 12">CBS 6039</strain>
    </source>
</reference>
<dbReference type="PANTHER" id="PTHR46179:SF13">
    <property type="entry name" value="C2H2-TYPE DOMAIN-CONTAINING PROTEIN"/>
    <property type="match status" value="1"/>
</dbReference>
<feature type="compositionally biased region" description="Acidic residues" evidence="9">
    <location>
        <begin position="95"/>
        <end position="122"/>
    </location>
</feature>
<keyword evidence="6" id="KW-0804">Transcription</keyword>
<keyword evidence="4" id="KW-0862">Zinc</keyword>
<comment type="subcellular location">
    <subcellularLocation>
        <location evidence="1">Nucleus</location>
    </subcellularLocation>
</comment>
<evidence type="ECO:0000259" key="10">
    <source>
        <dbReference type="PROSITE" id="PS50157"/>
    </source>
</evidence>
<dbReference type="Gene3D" id="3.30.160.60">
    <property type="entry name" value="Classic Zinc Finger"/>
    <property type="match status" value="3"/>
</dbReference>
<dbReference type="GO" id="GO:0008270">
    <property type="term" value="F:zinc ion binding"/>
    <property type="evidence" value="ECO:0007669"/>
    <property type="project" value="UniProtKB-KW"/>
</dbReference>
<proteinExistence type="predicted"/>
<dbReference type="GO" id="GO:0006357">
    <property type="term" value="P:regulation of transcription by RNA polymerase II"/>
    <property type="evidence" value="ECO:0007669"/>
    <property type="project" value="TreeGrafter"/>
</dbReference>
<evidence type="ECO:0000313" key="12">
    <source>
        <dbReference type="Proteomes" id="UP000094065"/>
    </source>
</evidence>
<evidence type="ECO:0000256" key="6">
    <source>
        <dbReference type="ARBA" id="ARBA00023163"/>
    </source>
</evidence>
<feature type="domain" description="C2H2-type" evidence="10">
    <location>
        <begin position="554"/>
        <end position="584"/>
    </location>
</feature>
<evidence type="ECO:0000256" key="4">
    <source>
        <dbReference type="ARBA" id="ARBA00022833"/>
    </source>
</evidence>
<dbReference type="AlphaFoldDB" id="A0A1E3HTI8"/>
<feature type="domain" description="C2H2-type" evidence="10">
    <location>
        <begin position="494"/>
        <end position="523"/>
    </location>
</feature>
<evidence type="ECO:0000313" key="11">
    <source>
        <dbReference type="EMBL" id="ODN79669.1"/>
    </source>
</evidence>
<name>A0A1E3HTI8_9TREE</name>
<feature type="compositionally biased region" description="Low complexity" evidence="9">
    <location>
        <begin position="25"/>
        <end position="42"/>
    </location>
</feature>
<dbReference type="RefSeq" id="XP_018994516.1">
    <property type="nucleotide sequence ID" value="XM_019137490.1"/>
</dbReference>
<evidence type="ECO:0000256" key="7">
    <source>
        <dbReference type="ARBA" id="ARBA00023242"/>
    </source>
</evidence>
<keyword evidence="12" id="KW-1185">Reference proteome</keyword>
<dbReference type="EMBL" id="AWGJ01000005">
    <property type="protein sequence ID" value="ODN79669.1"/>
    <property type="molecule type" value="Genomic_DNA"/>
</dbReference>
<evidence type="ECO:0000256" key="3">
    <source>
        <dbReference type="ARBA" id="ARBA00022771"/>
    </source>
</evidence>
<accession>A0A1E3HTI8</accession>
<keyword evidence="7" id="KW-0539">Nucleus</keyword>
<keyword evidence="5" id="KW-0805">Transcription regulation</keyword>
<protein>
    <recommendedName>
        <fullName evidence="10">C2H2-type domain-containing protein</fullName>
    </recommendedName>
</protein>